<feature type="region of interest" description="Disordered" evidence="1">
    <location>
        <begin position="419"/>
        <end position="455"/>
    </location>
</feature>
<feature type="compositionally biased region" description="Low complexity" evidence="1">
    <location>
        <begin position="441"/>
        <end position="454"/>
    </location>
</feature>
<organism evidence="2 3">
    <name type="scientific">Synchytrium microbalum</name>
    <dbReference type="NCBI Taxonomy" id="1806994"/>
    <lineage>
        <taxon>Eukaryota</taxon>
        <taxon>Fungi</taxon>
        <taxon>Fungi incertae sedis</taxon>
        <taxon>Chytridiomycota</taxon>
        <taxon>Chytridiomycota incertae sedis</taxon>
        <taxon>Chytridiomycetes</taxon>
        <taxon>Synchytriales</taxon>
        <taxon>Synchytriaceae</taxon>
        <taxon>Synchytrium</taxon>
    </lineage>
</organism>
<evidence type="ECO:0000313" key="2">
    <source>
        <dbReference type="EMBL" id="TPX35698.1"/>
    </source>
</evidence>
<accession>A0A507C8N9</accession>
<dbReference type="RefSeq" id="XP_031026130.1">
    <property type="nucleotide sequence ID" value="XM_031167790.1"/>
</dbReference>
<sequence length="811" mass="89982">MQPSSAPETIDHGENLAKFWKEKYLNSLEDRLSMVPRIPTDVDGEPASPMLAPAVKTDARLGNSRSKGDSPERTGMSLTSELGMEWPIVVAVKYPEMANLPTRVRSKIDTLVRDHFLTLRLGTVAANRESSAIPTIRHEMQGEFIAWFDKMIQDGMIETTTNMLDVEMKPMDAARMSIEAVLLQHEPSHHLMMTHEGVSPAAQAREAVIAPAAPPQTVMKQHHYNPLPPIVINIPALSPSISASSPISSTMIATSPIVVNAPQRQSSLPPAPTMTTRAPTPRQHPIVPYDPNSERWIAWTDIVRQRFPDWSGSTPAMSNFAKAFLKEHRLPETRVSPLTGITSKPTLGIPKDLQKSFMDGFDRRFRTQNGEWVQERRKGVIINLHPLGDRDPDALPIVRAHKPEKVQYEKVVRTNSFPGHIITRDLPGQRRSGGSPMKRTSSVSSVGSVSSSSGTRLGNTAGDFVLSPTETTEQRGRYLVKLWTDVIRGKHEAFLLDNVRNVSLQTRVRNGVKDFIIKNAPSLDLTLESCLVTSDRGRQSFGIPDVLIPSFLAWFEDERKTAFKKYSDGTSVSDLFKNDELQSSSSSNNTLGNSLARKRLLGRSNVRSEQDDAAAMDAFAMMSSPTDEDSPMENSRAKRPRLTMDQSYELYIAASADVLDSPLSAGLTPTPTAMDREDSPFPLTRYTSLVKQMMPNYADLPKSTRIAIKKSAKNFLIATIGLERLNECIVWPKKGIFQTYSIPYHLHNAFYQWIGDRFSQYCAPAGGRNLEIGAATAQQDEQEEAEVSTPLVREDSVVQDAVAMDVDPTTL</sequence>
<gene>
    <name evidence="2" type="ORF">SmJEL517_g01862</name>
</gene>
<dbReference type="EMBL" id="QEAO01000007">
    <property type="protein sequence ID" value="TPX35698.1"/>
    <property type="molecule type" value="Genomic_DNA"/>
</dbReference>
<comment type="caution">
    <text evidence="2">The sequence shown here is derived from an EMBL/GenBank/DDBJ whole genome shotgun (WGS) entry which is preliminary data.</text>
</comment>
<dbReference type="OrthoDB" id="2157560at2759"/>
<reference evidence="2 3" key="1">
    <citation type="journal article" date="2019" name="Sci. Rep.">
        <title>Comparative genomics of chytrid fungi reveal insights into the obligate biotrophic and pathogenic lifestyle of Synchytrium endobioticum.</title>
        <authorList>
            <person name="van de Vossenberg B.T.L.H."/>
            <person name="Warris S."/>
            <person name="Nguyen H.D.T."/>
            <person name="van Gent-Pelzer M.P.E."/>
            <person name="Joly D.L."/>
            <person name="van de Geest H.C."/>
            <person name="Bonants P.J.M."/>
            <person name="Smith D.S."/>
            <person name="Levesque C.A."/>
            <person name="van der Lee T.A.J."/>
        </authorList>
    </citation>
    <scope>NUCLEOTIDE SEQUENCE [LARGE SCALE GENOMIC DNA]</scope>
    <source>
        <strain evidence="2 3">JEL517</strain>
    </source>
</reference>
<dbReference type="AlphaFoldDB" id="A0A507C8N9"/>
<evidence type="ECO:0000313" key="3">
    <source>
        <dbReference type="Proteomes" id="UP000319731"/>
    </source>
</evidence>
<dbReference type="Proteomes" id="UP000319731">
    <property type="component" value="Unassembled WGS sequence"/>
</dbReference>
<proteinExistence type="predicted"/>
<dbReference type="GeneID" id="42003087"/>
<feature type="region of interest" description="Disordered" evidence="1">
    <location>
        <begin position="263"/>
        <end position="289"/>
    </location>
</feature>
<evidence type="ECO:0000256" key="1">
    <source>
        <dbReference type="SAM" id="MobiDB-lite"/>
    </source>
</evidence>
<protein>
    <submittedName>
        <fullName evidence="2">Uncharacterized protein</fullName>
    </submittedName>
</protein>
<keyword evidence="3" id="KW-1185">Reference proteome</keyword>
<name>A0A507C8N9_9FUNG</name>
<feature type="region of interest" description="Disordered" evidence="1">
    <location>
        <begin position="58"/>
        <end position="77"/>
    </location>
</feature>